<dbReference type="AlphaFoldDB" id="A0A7S2XG94"/>
<evidence type="ECO:0000256" key="1">
    <source>
        <dbReference type="ARBA" id="ARBA00004141"/>
    </source>
</evidence>
<feature type="transmembrane region" description="Helical" evidence="6">
    <location>
        <begin position="120"/>
        <end position="139"/>
    </location>
</feature>
<name>A0A7S2XG94_9EUKA</name>
<protein>
    <submittedName>
        <fullName evidence="7">Uncharacterized protein</fullName>
    </submittedName>
</protein>
<evidence type="ECO:0000256" key="3">
    <source>
        <dbReference type="ARBA" id="ARBA00022692"/>
    </source>
</evidence>
<evidence type="ECO:0000256" key="6">
    <source>
        <dbReference type="SAM" id="Phobius"/>
    </source>
</evidence>
<sequence>MNEVDTLENLVYVLSFSERADLLRRMALCRRRIAQLNQVIWSKTMMFKHLKSQRYHWETEEEGMVIPVVYLQDILDTITYMTTRIKLAREFLDGAQTSYLARVNVEAADHSHEIEGRMNTMSTVATVFVPLTTITGMWGMNVVVPGQVNEFDENDPSTYVPFILICVGMLVISVGLTAFFRRYQFF</sequence>
<dbReference type="InterPro" id="IPR045861">
    <property type="entry name" value="CorA_cytoplasmic_dom"/>
</dbReference>
<gene>
    <name evidence="7" type="ORF">LSP00402_LOCUS18424</name>
</gene>
<comment type="similarity">
    <text evidence="2">Belongs to the CorA metal ion transporter (MIT) (TC 1.A.35) family.</text>
</comment>
<dbReference type="SUPFAM" id="SSF143865">
    <property type="entry name" value="CorA soluble domain-like"/>
    <property type="match status" value="1"/>
</dbReference>
<keyword evidence="3 6" id="KW-0812">Transmembrane</keyword>
<keyword evidence="4 6" id="KW-1133">Transmembrane helix</keyword>
<dbReference type="PANTHER" id="PTHR21535">
    <property type="entry name" value="MAGNESIUM AND COBALT TRANSPORT PROTEIN/MITOCHONDRIAL IMPORT INNER MEMBRANE TRANSLOCASE SUBUNIT TIM8"/>
    <property type="match status" value="1"/>
</dbReference>
<evidence type="ECO:0000256" key="2">
    <source>
        <dbReference type="ARBA" id="ARBA00009765"/>
    </source>
</evidence>
<dbReference type="Pfam" id="PF01544">
    <property type="entry name" value="CorA"/>
    <property type="match status" value="1"/>
</dbReference>
<proteinExistence type="inferred from homology"/>
<evidence type="ECO:0000256" key="4">
    <source>
        <dbReference type="ARBA" id="ARBA00022989"/>
    </source>
</evidence>
<comment type="subcellular location">
    <subcellularLocation>
        <location evidence="1">Membrane</location>
        <topology evidence="1">Multi-pass membrane protein</topology>
    </subcellularLocation>
</comment>
<organism evidence="7">
    <name type="scientific">Lotharella oceanica</name>
    <dbReference type="NCBI Taxonomy" id="641309"/>
    <lineage>
        <taxon>Eukaryota</taxon>
        <taxon>Sar</taxon>
        <taxon>Rhizaria</taxon>
        <taxon>Cercozoa</taxon>
        <taxon>Chlorarachniophyceae</taxon>
        <taxon>Lotharella</taxon>
    </lineage>
</organism>
<evidence type="ECO:0000313" key="7">
    <source>
        <dbReference type="EMBL" id="CAD9774431.1"/>
    </source>
</evidence>
<dbReference type="InterPro" id="IPR002523">
    <property type="entry name" value="MgTranspt_CorA/ZnTranspt_ZntB"/>
</dbReference>
<dbReference type="InterPro" id="IPR045863">
    <property type="entry name" value="CorA_TM1_TM2"/>
</dbReference>
<dbReference type="GO" id="GO:0010961">
    <property type="term" value="P:intracellular magnesium ion homeostasis"/>
    <property type="evidence" value="ECO:0007669"/>
    <property type="project" value="TreeGrafter"/>
</dbReference>
<reference evidence="7" key="1">
    <citation type="submission" date="2021-01" db="EMBL/GenBank/DDBJ databases">
        <authorList>
            <person name="Corre E."/>
            <person name="Pelletier E."/>
            <person name="Niang G."/>
            <person name="Scheremetjew M."/>
            <person name="Finn R."/>
            <person name="Kale V."/>
            <person name="Holt S."/>
            <person name="Cochrane G."/>
            <person name="Meng A."/>
            <person name="Brown T."/>
            <person name="Cohen L."/>
        </authorList>
    </citation>
    <scope>NUCLEOTIDE SEQUENCE</scope>
    <source>
        <strain evidence="7">CCMP622</strain>
    </source>
</reference>
<evidence type="ECO:0000256" key="5">
    <source>
        <dbReference type="ARBA" id="ARBA00023136"/>
    </source>
</evidence>
<keyword evidence="5 6" id="KW-0472">Membrane</keyword>
<dbReference type="EMBL" id="HBHP01029906">
    <property type="protein sequence ID" value="CAD9774431.1"/>
    <property type="molecule type" value="Transcribed_RNA"/>
</dbReference>
<dbReference type="GO" id="GO:0016020">
    <property type="term" value="C:membrane"/>
    <property type="evidence" value="ECO:0007669"/>
    <property type="project" value="UniProtKB-SubCell"/>
</dbReference>
<dbReference type="GO" id="GO:0015095">
    <property type="term" value="F:magnesium ion transmembrane transporter activity"/>
    <property type="evidence" value="ECO:0007669"/>
    <property type="project" value="TreeGrafter"/>
</dbReference>
<dbReference type="SUPFAM" id="SSF144083">
    <property type="entry name" value="Magnesium transport protein CorA, transmembrane region"/>
    <property type="match status" value="1"/>
</dbReference>
<dbReference type="Gene3D" id="1.20.58.340">
    <property type="entry name" value="Magnesium transport protein CorA, transmembrane region"/>
    <property type="match status" value="2"/>
</dbReference>
<feature type="transmembrane region" description="Helical" evidence="6">
    <location>
        <begin position="159"/>
        <end position="180"/>
    </location>
</feature>
<accession>A0A7S2XG94</accession>
<dbReference type="PANTHER" id="PTHR21535:SF51">
    <property type="entry name" value="MANGANESE RESISTANCE PROTEIN MNR2"/>
    <property type="match status" value="1"/>
</dbReference>